<dbReference type="EMBL" id="GGEC01079229">
    <property type="protein sequence ID" value="MBX59713.1"/>
    <property type="molecule type" value="Transcribed_RNA"/>
</dbReference>
<evidence type="ECO:0000256" key="1">
    <source>
        <dbReference type="SAM" id="MobiDB-lite"/>
    </source>
</evidence>
<reference evidence="2" key="1">
    <citation type="submission" date="2018-02" db="EMBL/GenBank/DDBJ databases">
        <title>Rhizophora mucronata_Transcriptome.</title>
        <authorList>
            <person name="Meera S.P."/>
            <person name="Sreeshan A."/>
            <person name="Augustine A."/>
        </authorList>
    </citation>
    <scope>NUCLEOTIDE SEQUENCE</scope>
    <source>
        <tissue evidence="2">Leaf</tissue>
    </source>
</reference>
<dbReference type="AlphaFoldDB" id="A0A2P2PYI2"/>
<protein>
    <submittedName>
        <fullName evidence="2">Uncharacterized protein</fullName>
    </submittedName>
</protein>
<feature type="region of interest" description="Disordered" evidence="1">
    <location>
        <begin position="12"/>
        <end position="33"/>
    </location>
</feature>
<evidence type="ECO:0000313" key="2">
    <source>
        <dbReference type="EMBL" id="MBX59713.1"/>
    </source>
</evidence>
<proteinExistence type="predicted"/>
<sequence length="33" mass="3870">MKHRIKYPGFCFQSKQPKDNKSSNISIQVKFPS</sequence>
<organism evidence="2">
    <name type="scientific">Rhizophora mucronata</name>
    <name type="common">Asiatic mangrove</name>
    <dbReference type="NCBI Taxonomy" id="61149"/>
    <lineage>
        <taxon>Eukaryota</taxon>
        <taxon>Viridiplantae</taxon>
        <taxon>Streptophyta</taxon>
        <taxon>Embryophyta</taxon>
        <taxon>Tracheophyta</taxon>
        <taxon>Spermatophyta</taxon>
        <taxon>Magnoliopsida</taxon>
        <taxon>eudicotyledons</taxon>
        <taxon>Gunneridae</taxon>
        <taxon>Pentapetalae</taxon>
        <taxon>rosids</taxon>
        <taxon>fabids</taxon>
        <taxon>Malpighiales</taxon>
        <taxon>Rhizophoraceae</taxon>
        <taxon>Rhizophora</taxon>
    </lineage>
</organism>
<accession>A0A2P2PYI2</accession>
<name>A0A2P2PYI2_RHIMU</name>